<evidence type="ECO:0000256" key="6">
    <source>
        <dbReference type="ARBA" id="ARBA00044147"/>
    </source>
</evidence>
<dbReference type="Pfam" id="PF01008">
    <property type="entry name" value="IF-2B"/>
    <property type="match status" value="1"/>
</dbReference>
<evidence type="ECO:0000256" key="8">
    <source>
        <dbReference type="ARBA" id="ARBA00046432"/>
    </source>
</evidence>
<evidence type="ECO:0000313" key="12">
    <source>
        <dbReference type="Proteomes" id="UP000076842"/>
    </source>
</evidence>
<reference evidence="11 12" key="1">
    <citation type="journal article" date="2016" name="Mol. Biol. Evol.">
        <title>Comparative Genomics of Early-Diverging Mushroom-Forming Fungi Provides Insights into the Origins of Lignocellulose Decay Capabilities.</title>
        <authorList>
            <person name="Nagy L.G."/>
            <person name="Riley R."/>
            <person name="Tritt A."/>
            <person name="Adam C."/>
            <person name="Daum C."/>
            <person name="Floudas D."/>
            <person name="Sun H."/>
            <person name="Yadav J.S."/>
            <person name="Pangilinan J."/>
            <person name="Larsson K.H."/>
            <person name="Matsuura K."/>
            <person name="Barry K."/>
            <person name="Labutti K."/>
            <person name="Kuo R."/>
            <person name="Ohm R.A."/>
            <person name="Bhattacharya S.S."/>
            <person name="Shirouzu T."/>
            <person name="Yoshinaga Y."/>
            <person name="Martin F.M."/>
            <person name="Grigoriev I.V."/>
            <person name="Hibbett D.S."/>
        </authorList>
    </citation>
    <scope>NUCLEOTIDE SEQUENCE [LARGE SCALE GENOMIC DNA]</scope>
    <source>
        <strain evidence="11 12">HHB12733</strain>
    </source>
</reference>
<gene>
    <name evidence="11" type="ORF">CALCODRAFT_462393</name>
</gene>
<dbReference type="Gene3D" id="3.40.50.10470">
    <property type="entry name" value="Translation initiation factor eif-2b, domain 2"/>
    <property type="match status" value="1"/>
</dbReference>
<feature type="compositionally biased region" description="Low complexity" evidence="10">
    <location>
        <begin position="35"/>
        <end position="45"/>
    </location>
</feature>
<evidence type="ECO:0000256" key="4">
    <source>
        <dbReference type="ARBA" id="ARBA00022540"/>
    </source>
</evidence>
<proteinExistence type="inferred from homology"/>
<name>A0A165KDL8_9BASI</name>
<dbReference type="Proteomes" id="UP000076842">
    <property type="component" value="Unassembled WGS sequence"/>
</dbReference>
<protein>
    <recommendedName>
        <fullName evidence="6">Translation initiation factor eIF2B subunit delta</fullName>
    </recommendedName>
    <alternativeName>
        <fullName evidence="7">eIF2B GDP-GTP exchange factor subunit delta</fullName>
    </alternativeName>
</protein>
<sequence>MTKAERREEQEKQRAAKAAVQPEGGSSGGKGGGQQQKKTPQPGTQAAESNAPRTPQVAHSSRGAPDASSVPTEKRANEPAGPPPVPTHSRLFPHLRLPKANILASASVAGTSKAEIHTSILRLALQFSSFKITGGNARCIATLTALKSVINSYTTPQGTTLSRHLMTYLSPQISHLVAARPMSASMGNAIRWLKYEVSVLSIDLPEQNAKDFLCERIDTYIRDRITVADRVIEDHAMEKIRDGDVVLTYARSSSVERVIKAAHEAKIQFSVVVVDSGPLFEGKSLIATLPPDLSVTYVLLPSLSPILPTVSLCLFGAHSLLANGALYSRAGTASVAMMARERNIPVLVCCETYKFSEKVWGDGVTHNELAPTTSASAPVPTVSLEHINLLYDLTPASYITAVITEVGLIPPSSVPTVLFRQGVTAAQGL</sequence>
<dbReference type="AlphaFoldDB" id="A0A165KDL8"/>
<comment type="subunit">
    <text evidence="8">Component of the translation initiation factor 2B (eIF2B) complex which is a heterodecamer of two sets of five different subunits: alpha, beta, gamma, delta and epsilon. Subunits alpha, beta and delta comprise a regulatory subcomplex and subunits epsilon and gamma comprise a catalytic subcomplex. Within the complex, the hexameric regulatory complex resides at the center, with the two heterodimeric catalytic subcomplexes bound on opposite sides.</text>
</comment>
<dbReference type="InParanoid" id="A0A165KDL8"/>
<dbReference type="InterPro" id="IPR037171">
    <property type="entry name" value="NagB/RpiA_transferase-like"/>
</dbReference>
<feature type="compositionally biased region" description="Gly residues" evidence="10">
    <location>
        <begin position="25"/>
        <end position="34"/>
    </location>
</feature>
<dbReference type="FunCoup" id="A0A165KDL8">
    <property type="interactions" value="511"/>
</dbReference>
<dbReference type="PANTHER" id="PTHR10233">
    <property type="entry name" value="TRANSLATION INITIATION FACTOR EIF-2B"/>
    <property type="match status" value="1"/>
</dbReference>
<organism evidence="11 12">
    <name type="scientific">Calocera cornea HHB12733</name>
    <dbReference type="NCBI Taxonomy" id="1353952"/>
    <lineage>
        <taxon>Eukaryota</taxon>
        <taxon>Fungi</taxon>
        <taxon>Dikarya</taxon>
        <taxon>Basidiomycota</taxon>
        <taxon>Agaricomycotina</taxon>
        <taxon>Dacrymycetes</taxon>
        <taxon>Dacrymycetales</taxon>
        <taxon>Dacrymycetaceae</taxon>
        <taxon>Calocera</taxon>
    </lineage>
</organism>
<evidence type="ECO:0000256" key="3">
    <source>
        <dbReference type="ARBA" id="ARBA00022490"/>
    </source>
</evidence>
<dbReference type="OrthoDB" id="10254737at2759"/>
<evidence type="ECO:0000313" key="11">
    <source>
        <dbReference type="EMBL" id="KZT62998.1"/>
    </source>
</evidence>
<dbReference type="GO" id="GO:0003743">
    <property type="term" value="F:translation initiation factor activity"/>
    <property type="evidence" value="ECO:0007669"/>
    <property type="project" value="UniProtKB-KW"/>
</dbReference>
<dbReference type="PANTHER" id="PTHR10233:SF14">
    <property type="entry name" value="TRANSLATION INITIATION FACTOR EIF-2B SUBUNIT DELTA"/>
    <property type="match status" value="1"/>
</dbReference>
<keyword evidence="12" id="KW-1185">Reference proteome</keyword>
<evidence type="ECO:0000256" key="10">
    <source>
        <dbReference type="SAM" id="MobiDB-lite"/>
    </source>
</evidence>
<feature type="compositionally biased region" description="Basic and acidic residues" evidence="10">
    <location>
        <begin position="1"/>
        <end position="14"/>
    </location>
</feature>
<feature type="region of interest" description="Disordered" evidence="10">
    <location>
        <begin position="1"/>
        <end position="91"/>
    </location>
</feature>
<dbReference type="GO" id="GO:0005829">
    <property type="term" value="C:cytosol"/>
    <property type="evidence" value="ECO:0007669"/>
    <property type="project" value="UniProtKB-SubCell"/>
</dbReference>
<evidence type="ECO:0000256" key="2">
    <source>
        <dbReference type="ARBA" id="ARBA00007251"/>
    </source>
</evidence>
<keyword evidence="3" id="KW-0963">Cytoplasm</keyword>
<comment type="similarity">
    <text evidence="2 9">Belongs to the eIF-2B alpha/beta/delta subunits family.</text>
</comment>
<keyword evidence="5" id="KW-0648">Protein biosynthesis</keyword>
<dbReference type="EMBL" id="KV423914">
    <property type="protein sequence ID" value="KZT62998.1"/>
    <property type="molecule type" value="Genomic_DNA"/>
</dbReference>
<keyword evidence="4" id="KW-0396">Initiation factor</keyword>
<dbReference type="InterPro" id="IPR000649">
    <property type="entry name" value="IF-2B-related"/>
</dbReference>
<evidence type="ECO:0000256" key="1">
    <source>
        <dbReference type="ARBA" id="ARBA00004514"/>
    </source>
</evidence>
<dbReference type="SUPFAM" id="SSF100950">
    <property type="entry name" value="NagB/RpiA/CoA transferase-like"/>
    <property type="match status" value="1"/>
</dbReference>
<evidence type="ECO:0000256" key="5">
    <source>
        <dbReference type="ARBA" id="ARBA00022917"/>
    </source>
</evidence>
<evidence type="ECO:0000256" key="9">
    <source>
        <dbReference type="RuleBase" id="RU003814"/>
    </source>
</evidence>
<evidence type="ECO:0000256" key="7">
    <source>
        <dbReference type="ARBA" id="ARBA00044356"/>
    </source>
</evidence>
<dbReference type="STRING" id="1353952.A0A165KDL8"/>
<comment type="subcellular location">
    <subcellularLocation>
        <location evidence="1">Cytoplasm</location>
        <location evidence="1">Cytosol</location>
    </subcellularLocation>
</comment>
<accession>A0A165KDL8</accession>
<dbReference type="InterPro" id="IPR042529">
    <property type="entry name" value="IF_2B-like_C"/>
</dbReference>
<feature type="compositionally biased region" description="Polar residues" evidence="10">
    <location>
        <begin position="46"/>
        <end position="59"/>
    </location>
</feature>